<dbReference type="Proteomes" id="UP000440578">
    <property type="component" value="Unassembled WGS sequence"/>
</dbReference>
<gene>
    <name evidence="4" type="primary">Sim1</name>
    <name evidence="4" type="ORF">FJT64_002007</name>
</gene>
<dbReference type="OrthoDB" id="6021714at2759"/>
<reference evidence="4 5" key="1">
    <citation type="submission" date="2019-07" db="EMBL/GenBank/DDBJ databases">
        <title>Draft genome assembly of a fouling barnacle, Amphibalanus amphitrite (Darwin, 1854): The first reference genome for Thecostraca.</title>
        <authorList>
            <person name="Kim W."/>
        </authorList>
    </citation>
    <scope>NUCLEOTIDE SEQUENCE [LARGE SCALE GENOMIC DNA]</scope>
    <source>
        <strain evidence="4">SNU_AA5</strain>
        <tissue evidence="4">Soma without cirri and trophi</tissue>
    </source>
</reference>
<protein>
    <submittedName>
        <fullName evidence="4">Single-minded 1</fullName>
    </submittedName>
</protein>
<keyword evidence="2" id="KW-0804">Transcription</keyword>
<dbReference type="GO" id="GO:0000981">
    <property type="term" value="F:DNA-binding transcription factor activity, RNA polymerase II-specific"/>
    <property type="evidence" value="ECO:0007669"/>
    <property type="project" value="TreeGrafter"/>
</dbReference>
<comment type="caution">
    <text evidence="4">The sequence shown here is derived from an EMBL/GenBank/DDBJ whole genome shotgun (WGS) entry which is preliminary data.</text>
</comment>
<keyword evidence="5" id="KW-1185">Reference proteome</keyword>
<dbReference type="GO" id="GO:0000977">
    <property type="term" value="F:RNA polymerase II transcription regulatory region sequence-specific DNA binding"/>
    <property type="evidence" value="ECO:0007669"/>
    <property type="project" value="TreeGrafter"/>
</dbReference>
<sequence>MKDKCKNAARSRREKENSAFEQLRLGSAWGSSPSDHDDFRELGSLLLQVELTGNSIYDFIHQADVEELAAVLGHTTGADDPLQSRPAGQATEFELERSFIVRMKCVLAKRNAGLTNLGYKVLVT</sequence>
<dbReference type="AlphaFoldDB" id="A0A6A4X5Z5"/>
<evidence type="ECO:0000256" key="1">
    <source>
        <dbReference type="ARBA" id="ARBA00023015"/>
    </source>
</evidence>
<keyword evidence="3" id="KW-0539">Nucleus</keyword>
<evidence type="ECO:0000256" key="2">
    <source>
        <dbReference type="ARBA" id="ARBA00023163"/>
    </source>
</evidence>
<accession>A0A6A4X5Z5</accession>
<dbReference type="GO" id="GO:0010557">
    <property type="term" value="P:positive regulation of macromolecule biosynthetic process"/>
    <property type="evidence" value="ECO:0007669"/>
    <property type="project" value="UniProtKB-ARBA"/>
</dbReference>
<proteinExistence type="predicted"/>
<evidence type="ECO:0000313" key="4">
    <source>
        <dbReference type="EMBL" id="KAF0310378.1"/>
    </source>
</evidence>
<dbReference type="PANTHER" id="PTHR23043:SF36">
    <property type="entry name" value="PROTEIN SINGLE-MINDED"/>
    <property type="match status" value="1"/>
</dbReference>
<dbReference type="PANTHER" id="PTHR23043">
    <property type="entry name" value="HYPOXIA-INDUCIBLE FACTOR 1 ALPHA"/>
    <property type="match status" value="1"/>
</dbReference>
<dbReference type="EMBL" id="VIIS01000314">
    <property type="protein sequence ID" value="KAF0310378.1"/>
    <property type="molecule type" value="Genomic_DNA"/>
</dbReference>
<keyword evidence="1" id="KW-0805">Transcription regulation</keyword>
<name>A0A6A4X5Z5_AMPAM</name>
<dbReference type="Gene3D" id="3.30.450.20">
    <property type="entry name" value="PAS domain"/>
    <property type="match status" value="1"/>
</dbReference>
<evidence type="ECO:0000313" key="5">
    <source>
        <dbReference type="Proteomes" id="UP000440578"/>
    </source>
</evidence>
<organism evidence="4 5">
    <name type="scientific">Amphibalanus amphitrite</name>
    <name type="common">Striped barnacle</name>
    <name type="synonym">Balanus amphitrite</name>
    <dbReference type="NCBI Taxonomy" id="1232801"/>
    <lineage>
        <taxon>Eukaryota</taxon>
        <taxon>Metazoa</taxon>
        <taxon>Ecdysozoa</taxon>
        <taxon>Arthropoda</taxon>
        <taxon>Crustacea</taxon>
        <taxon>Multicrustacea</taxon>
        <taxon>Cirripedia</taxon>
        <taxon>Thoracica</taxon>
        <taxon>Thoracicalcarea</taxon>
        <taxon>Balanomorpha</taxon>
        <taxon>Balanoidea</taxon>
        <taxon>Balanidae</taxon>
        <taxon>Amphibalaninae</taxon>
        <taxon>Amphibalanus</taxon>
    </lineage>
</organism>
<evidence type="ECO:0000256" key="3">
    <source>
        <dbReference type="ARBA" id="ARBA00023242"/>
    </source>
</evidence>